<protein>
    <recommendedName>
        <fullName evidence="4">Lipoprotein</fullName>
    </recommendedName>
</protein>
<dbReference type="Proteomes" id="UP000243053">
    <property type="component" value="Unassembled WGS sequence"/>
</dbReference>
<dbReference type="AlphaFoldDB" id="A0A1Y5EME0"/>
<name>A0A1Y5EME0_COLPS</name>
<gene>
    <name evidence="2" type="ORF">A9Q75_04355</name>
</gene>
<evidence type="ECO:0008006" key="4">
    <source>
        <dbReference type="Google" id="ProtNLM"/>
    </source>
</evidence>
<evidence type="ECO:0000313" key="3">
    <source>
        <dbReference type="Proteomes" id="UP000243053"/>
    </source>
</evidence>
<accession>A0A1Y5EME0</accession>
<feature type="signal peptide" evidence="1">
    <location>
        <begin position="1"/>
        <end position="21"/>
    </location>
</feature>
<reference evidence="3" key="1">
    <citation type="journal article" date="2017" name="Proc. Natl. Acad. Sci. U.S.A.">
        <title>Simulation of Deepwater Horizon oil plume reveals substrate specialization within a complex community of hydrocarbon degraders.</title>
        <authorList>
            <person name="Hu P."/>
            <person name="Dubinsky E.A."/>
            <person name="Probst A.J."/>
            <person name="Wang J."/>
            <person name="Sieber C.M.K."/>
            <person name="Tom L.M."/>
            <person name="Gardinali P."/>
            <person name="Banfield J.F."/>
            <person name="Atlas R.M."/>
            <person name="Andersen G.L."/>
        </authorList>
    </citation>
    <scope>NUCLEOTIDE SEQUENCE [LARGE SCALE GENOMIC DNA]</scope>
</reference>
<sequence>MSLSKVLIGLALVITASHSTAEPRANIHLFQYGLTTTKQRVALFEDFRYVLEQKMPRLSDELALGDDWPALNALMVVPVMDKNKKLRRPADLIGNSQLKQRYWRDTGALALLTGVVNDRGDVPNIHTTLYWGEIESPSKQKVIDLQLPLVGKFYDTTFDSHSVAILYAIANQPDVQCTHFTSKVALLSEAQKRAKAVSEQQPELGEKLETMIVDSIQALRVECNR</sequence>
<comment type="caution">
    <text evidence="2">The sequence shown here is derived from an EMBL/GenBank/DDBJ whole genome shotgun (WGS) entry which is preliminary data.</text>
</comment>
<keyword evidence="1" id="KW-0732">Signal</keyword>
<evidence type="ECO:0000313" key="2">
    <source>
        <dbReference type="EMBL" id="OUR83858.1"/>
    </source>
</evidence>
<proteinExistence type="predicted"/>
<evidence type="ECO:0000256" key="1">
    <source>
        <dbReference type="SAM" id="SignalP"/>
    </source>
</evidence>
<feature type="chain" id="PRO_5012509015" description="Lipoprotein" evidence="1">
    <location>
        <begin position="22"/>
        <end position="225"/>
    </location>
</feature>
<organism evidence="2 3">
    <name type="scientific">Colwellia psychrerythraea</name>
    <name type="common">Vibrio psychroerythus</name>
    <dbReference type="NCBI Taxonomy" id="28229"/>
    <lineage>
        <taxon>Bacteria</taxon>
        <taxon>Pseudomonadati</taxon>
        <taxon>Pseudomonadota</taxon>
        <taxon>Gammaproteobacteria</taxon>
        <taxon>Alteromonadales</taxon>
        <taxon>Colwelliaceae</taxon>
        <taxon>Colwellia</taxon>
    </lineage>
</organism>
<dbReference type="EMBL" id="MAAF01000025">
    <property type="protein sequence ID" value="OUR83858.1"/>
    <property type="molecule type" value="Genomic_DNA"/>
</dbReference>